<dbReference type="PANTHER" id="PTHR12843:SF5">
    <property type="entry name" value="EEF1A LYSINE METHYLTRANSFERASE 2"/>
    <property type="match status" value="1"/>
</dbReference>
<dbReference type="PANTHER" id="PTHR12843">
    <property type="entry name" value="PROTEIN-LYSINE N-METHYLTRANSFERASE METTL10"/>
    <property type="match status" value="1"/>
</dbReference>
<evidence type="ECO:0000313" key="3">
    <source>
        <dbReference type="Proteomes" id="UP000318017"/>
    </source>
</evidence>
<evidence type="ECO:0000313" key="2">
    <source>
        <dbReference type="EMBL" id="QDV24943.1"/>
    </source>
</evidence>
<evidence type="ECO:0000259" key="1">
    <source>
        <dbReference type="Pfam" id="PF13649"/>
    </source>
</evidence>
<dbReference type="InterPro" id="IPR041698">
    <property type="entry name" value="Methyltransf_25"/>
</dbReference>
<dbReference type="OrthoDB" id="9800454at2"/>
<dbReference type="GO" id="GO:0016279">
    <property type="term" value="F:protein-lysine N-methyltransferase activity"/>
    <property type="evidence" value="ECO:0007669"/>
    <property type="project" value="TreeGrafter"/>
</dbReference>
<dbReference type="InterPro" id="IPR029063">
    <property type="entry name" value="SAM-dependent_MTases_sf"/>
</dbReference>
<dbReference type="KEGG" id="ahel:Q31a_32650"/>
<name>A0A518G8M7_9BACT</name>
<dbReference type="RefSeq" id="WP_145079339.1">
    <property type="nucleotide sequence ID" value="NZ_CP036298.1"/>
</dbReference>
<dbReference type="Proteomes" id="UP000318017">
    <property type="component" value="Chromosome"/>
</dbReference>
<proteinExistence type="predicted"/>
<reference evidence="2 3" key="1">
    <citation type="submission" date="2019-02" db="EMBL/GenBank/DDBJ databases">
        <title>Deep-cultivation of Planctomycetes and their phenomic and genomic characterization uncovers novel biology.</title>
        <authorList>
            <person name="Wiegand S."/>
            <person name="Jogler M."/>
            <person name="Boedeker C."/>
            <person name="Pinto D."/>
            <person name="Vollmers J."/>
            <person name="Rivas-Marin E."/>
            <person name="Kohn T."/>
            <person name="Peeters S.H."/>
            <person name="Heuer A."/>
            <person name="Rast P."/>
            <person name="Oberbeckmann S."/>
            <person name="Bunk B."/>
            <person name="Jeske O."/>
            <person name="Meyerdierks A."/>
            <person name="Storesund J.E."/>
            <person name="Kallscheuer N."/>
            <person name="Luecker S."/>
            <person name="Lage O.M."/>
            <person name="Pohl T."/>
            <person name="Merkel B.J."/>
            <person name="Hornburger P."/>
            <person name="Mueller R.-W."/>
            <person name="Bruemmer F."/>
            <person name="Labrenz M."/>
            <person name="Spormann A.M."/>
            <person name="Op den Camp H."/>
            <person name="Overmann J."/>
            <person name="Amann R."/>
            <person name="Jetten M.S.M."/>
            <person name="Mascher T."/>
            <person name="Medema M.H."/>
            <person name="Devos D.P."/>
            <person name="Kaster A.-K."/>
            <person name="Ovreas L."/>
            <person name="Rohde M."/>
            <person name="Galperin M.Y."/>
            <person name="Jogler C."/>
        </authorList>
    </citation>
    <scope>NUCLEOTIDE SEQUENCE [LARGE SCALE GENOMIC DNA]</scope>
    <source>
        <strain evidence="2 3">Q31a</strain>
    </source>
</reference>
<keyword evidence="3" id="KW-1185">Reference proteome</keyword>
<gene>
    <name evidence="2" type="ORF">Q31a_32650</name>
</gene>
<sequence length="238" mass="26817">MNLNFRQLEPELMDDPELDANAHQQALNGLARTHVFTRTARRIWSEIVAAIPPGERRTISILDVGCGDGFLLRQIEQLAIQAGYSATLHGCDFSRTALELARTASEKHNTSIEFHQLDILRDELPPVEIIINSLFLHHFQESQVVDILRKFDSSAAELVVVQDLARTRLGYGLCLLGTRLLSRSRIVHIDGLLSVKAAFSAAEFRQMLLAAGITHAKVTKHWPERFTIVWPTHQELLQ</sequence>
<organism evidence="2 3">
    <name type="scientific">Aureliella helgolandensis</name>
    <dbReference type="NCBI Taxonomy" id="2527968"/>
    <lineage>
        <taxon>Bacteria</taxon>
        <taxon>Pseudomonadati</taxon>
        <taxon>Planctomycetota</taxon>
        <taxon>Planctomycetia</taxon>
        <taxon>Pirellulales</taxon>
        <taxon>Pirellulaceae</taxon>
        <taxon>Aureliella</taxon>
    </lineage>
</organism>
<dbReference type="SUPFAM" id="SSF53335">
    <property type="entry name" value="S-adenosyl-L-methionine-dependent methyltransferases"/>
    <property type="match status" value="1"/>
</dbReference>
<dbReference type="Gene3D" id="3.40.50.150">
    <property type="entry name" value="Vaccinia Virus protein VP39"/>
    <property type="match status" value="1"/>
</dbReference>
<dbReference type="GO" id="GO:0005737">
    <property type="term" value="C:cytoplasm"/>
    <property type="evidence" value="ECO:0007669"/>
    <property type="project" value="TreeGrafter"/>
</dbReference>
<dbReference type="Pfam" id="PF13649">
    <property type="entry name" value="Methyltransf_25"/>
    <property type="match status" value="1"/>
</dbReference>
<protein>
    <recommendedName>
        <fullName evidence="1">Methyltransferase domain-containing protein</fullName>
    </recommendedName>
</protein>
<dbReference type="CDD" id="cd02440">
    <property type="entry name" value="AdoMet_MTases"/>
    <property type="match status" value="1"/>
</dbReference>
<feature type="domain" description="Methyltransferase" evidence="1">
    <location>
        <begin position="61"/>
        <end position="151"/>
    </location>
</feature>
<accession>A0A518G8M7</accession>
<dbReference type="EMBL" id="CP036298">
    <property type="protein sequence ID" value="QDV24943.1"/>
    <property type="molecule type" value="Genomic_DNA"/>
</dbReference>
<dbReference type="AlphaFoldDB" id="A0A518G8M7"/>